<dbReference type="GeneTree" id="ENSGT00960000190443"/>
<dbReference type="Gene3D" id="1.20.140.150">
    <property type="match status" value="1"/>
</dbReference>
<feature type="transmembrane region" description="Helical" evidence="5">
    <location>
        <begin position="12"/>
        <end position="38"/>
    </location>
</feature>
<feature type="transmembrane region" description="Helical" evidence="5">
    <location>
        <begin position="128"/>
        <end position="150"/>
    </location>
</feature>
<dbReference type="Pfam" id="PF00822">
    <property type="entry name" value="PMP22_Claudin"/>
    <property type="match status" value="1"/>
</dbReference>
<keyword evidence="3 5" id="KW-1133">Transmembrane helix</keyword>
<name>A0A663EPB4_AQUCH</name>
<dbReference type="InterPro" id="IPR050579">
    <property type="entry name" value="PMP-22/EMP/MP20-like"/>
</dbReference>
<dbReference type="PANTHER" id="PTHR10671:SF106">
    <property type="entry name" value="LENS INTRINSIC MEMBRANE PROTEIN 2.2"/>
    <property type="match status" value="1"/>
</dbReference>
<dbReference type="AlphaFoldDB" id="A0A663EPB4"/>
<evidence type="ECO:0000256" key="2">
    <source>
        <dbReference type="ARBA" id="ARBA00022692"/>
    </source>
</evidence>
<dbReference type="Proteomes" id="UP000472275">
    <property type="component" value="Chromosome 9"/>
</dbReference>
<dbReference type="PANTHER" id="PTHR10671">
    <property type="entry name" value="EPITHELIAL MEMBRANE PROTEIN-RELATED"/>
    <property type="match status" value="1"/>
</dbReference>
<dbReference type="InParanoid" id="A0A663EPB4"/>
<protein>
    <recommendedName>
        <fullName evidence="8">Lens fiber membrane intrinsic protein</fullName>
    </recommendedName>
</protein>
<evidence type="ECO:0000313" key="7">
    <source>
        <dbReference type="Proteomes" id="UP000472275"/>
    </source>
</evidence>
<keyword evidence="7" id="KW-1185">Reference proteome</keyword>
<comment type="subcellular location">
    <subcellularLocation>
        <location evidence="1">Membrane</location>
        <topology evidence="1">Multi-pass membrane protein</topology>
    </subcellularLocation>
</comment>
<keyword evidence="2 5" id="KW-0812">Transmembrane</keyword>
<sequence>MPRPGTPPPRCPYNCGGLLCGASGLALLLAATATHFWLQRRAPGGTASLGLWRTCLGGHCRPHPGTPALWEATRVLMLLSVLTATAGLALGLSIVASAARRLCLASACPAGGSQAGPARAADPSPLPAGLLALLGLGVYTAGTLSLLGPARTAWRFSWSYILGWVAVVLISSAGSRRGNWEGPRS</sequence>
<evidence type="ECO:0000313" key="6">
    <source>
        <dbReference type="Ensembl" id="ENSACCP00020014117.1"/>
    </source>
</evidence>
<proteinExistence type="predicted"/>
<reference evidence="6" key="1">
    <citation type="submission" date="2025-08" db="UniProtKB">
        <authorList>
            <consortium name="Ensembl"/>
        </authorList>
    </citation>
    <scope>IDENTIFICATION</scope>
</reference>
<feature type="transmembrane region" description="Helical" evidence="5">
    <location>
        <begin position="75"/>
        <end position="96"/>
    </location>
</feature>
<organism evidence="6 7">
    <name type="scientific">Aquila chrysaetos chrysaetos</name>
    <dbReference type="NCBI Taxonomy" id="223781"/>
    <lineage>
        <taxon>Eukaryota</taxon>
        <taxon>Metazoa</taxon>
        <taxon>Chordata</taxon>
        <taxon>Craniata</taxon>
        <taxon>Vertebrata</taxon>
        <taxon>Euteleostomi</taxon>
        <taxon>Archelosauria</taxon>
        <taxon>Archosauria</taxon>
        <taxon>Dinosauria</taxon>
        <taxon>Saurischia</taxon>
        <taxon>Theropoda</taxon>
        <taxon>Coelurosauria</taxon>
        <taxon>Aves</taxon>
        <taxon>Neognathae</taxon>
        <taxon>Neoaves</taxon>
        <taxon>Telluraves</taxon>
        <taxon>Accipitrimorphae</taxon>
        <taxon>Accipitriformes</taxon>
        <taxon>Accipitridae</taxon>
        <taxon>Accipitrinae</taxon>
        <taxon>Aquila</taxon>
    </lineage>
</organism>
<keyword evidence="4 5" id="KW-0472">Membrane</keyword>
<reference evidence="6" key="2">
    <citation type="submission" date="2025-09" db="UniProtKB">
        <authorList>
            <consortium name="Ensembl"/>
        </authorList>
    </citation>
    <scope>IDENTIFICATION</scope>
</reference>
<evidence type="ECO:0008006" key="8">
    <source>
        <dbReference type="Google" id="ProtNLM"/>
    </source>
</evidence>
<evidence type="ECO:0000256" key="5">
    <source>
        <dbReference type="SAM" id="Phobius"/>
    </source>
</evidence>
<evidence type="ECO:0000256" key="1">
    <source>
        <dbReference type="ARBA" id="ARBA00004141"/>
    </source>
</evidence>
<accession>A0A663EPB4</accession>
<dbReference type="InterPro" id="IPR004031">
    <property type="entry name" value="PMP22/EMP/MP20/Claudin"/>
</dbReference>
<dbReference type="Ensembl" id="ENSACCT00020014744.1">
    <property type="protein sequence ID" value="ENSACCP00020014117.1"/>
    <property type="gene ID" value="ENSACCG00020009736.1"/>
</dbReference>
<feature type="transmembrane region" description="Helical" evidence="5">
    <location>
        <begin position="156"/>
        <end position="175"/>
    </location>
</feature>
<evidence type="ECO:0000256" key="4">
    <source>
        <dbReference type="ARBA" id="ARBA00023136"/>
    </source>
</evidence>
<evidence type="ECO:0000256" key="3">
    <source>
        <dbReference type="ARBA" id="ARBA00022989"/>
    </source>
</evidence>
<dbReference type="GO" id="GO:0005886">
    <property type="term" value="C:plasma membrane"/>
    <property type="evidence" value="ECO:0007669"/>
    <property type="project" value="TreeGrafter"/>
</dbReference>